<evidence type="ECO:0000313" key="1">
    <source>
        <dbReference type="EMBL" id="PEN97809.1"/>
    </source>
</evidence>
<gene>
    <name evidence="1" type="ORF">CN553_12215</name>
</gene>
<dbReference type="Proteomes" id="UP000220691">
    <property type="component" value="Unassembled WGS sequence"/>
</dbReference>
<dbReference type="AlphaFoldDB" id="A0A9X6UC16"/>
<evidence type="ECO:0000313" key="2">
    <source>
        <dbReference type="Proteomes" id="UP000220691"/>
    </source>
</evidence>
<proteinExistence type="predicted"/>
<protein>
    <submittedName>
        <fullName evidence="1">Uncharacterized protein</fullName>
    </submittedName>
</protein>
<dbReference type="EMBL" id="NUAN01000071">
    <property type="protein sequence ID" value="PEN97809.1"/>
    <property type="molecule type" value="Genomic_DNA"/>
</dbReference>
<name>A0A9X6UC16_BACCE</name>
<dbReference type="RefSeq" id="WP_098126408.1">
    <property type="nucleotide sequence ID" value="NZ_NUAN01000071.1"/>
</dbReference>
<reference evidence="1 2" key="1">
    <citation type="submission" date="2017-09" db="EMBL/GenBank/DDBJ databases">
        <title>Large-scale bioinformatics analysis of Bacillus genomes uncovers conserved roles of natural products in bacterial physiology.</title>
        <authorList>
            <consortium name="Agbiome Team Llc"/>
            <person name="Bleich R.M."/>
            <person name="Kirk G.J."/>
            <person name="Santa Maria K.C."/>
            <person name="Allen S.E."/>
            <person name="Farag S."/>
            <person name="Shank E.A."/>
            <person name="Bowers A."/>
        </authorList>
    </citation>
    <scope>NUCLEOTIDE SEQUENCE [LARGE SCALE GENOMIC DNA]</scope>
    <source>
        <strain evidence="1 2">AFS027647</strain>
    </source>
</reference>
<organism evidence="1 2">
    <name type="scientific">Bacillus cereus</name>
    <dbReference type="NCBI Taxonomy" id="1396"/>
    <lineage>
        <taxon>Bacteria</taxon>
        <taxon>Bacillati</taxon>
        <taxon>Bacillota</taxon>
        <taxon>Bacilli</taxon>
        <taxon>Bacillales</taxon>
        <taxon>Bacillaceae</taxon>
        <taxon>Bacillus</taxon>
        <taxon>Bacillus cereus group</taxon>
    </lineage>
</organism>
<accession>A0A9X6UC16</accession>
<sequence>MNEKQRQRLERIVALYKDSYSRFNFETGEYENMEWQACFEQGKKLIMKLIGEMDKQKLIAVNIFYMFVERKSWIPHPDKEIRGEDFGELFHSALNKLGLKYDVVEYGSGGKNYTLKG</sequence>
<comment type="caution">
    <text evidence="1">The sequence shown here is derived from an EMBL/GenBank/DDBJ whole genome shotgun (WGS) entry which is preliminary data.</text>
</comment>